<organism evidence="3 4">
    <name type="scientific">Phoenicibacter congonensis</name>
    <dbReference type="NCBI Taxonomy" id="1944646"/>
    <lineage>
        <taxon>Bacteria</taxon>
        <taxon>Bacillati</taxon>
        <taxon>Actinomycetota</taxon>
        <taxon>Coriobacteriia</taxon>
        <taxon>Eggerthellales</taxon>
        <taxon>Eggerthellaceae</taxon>
        <taxon>Phoenicibacter</taxon>
    </lineage>
</organism>
<keyword evidence="3" id="KW-0378">Hydrolase</keyword>
<proteinExistence type="predicted"/>
<comment type="caution">
    <text evidence="3">The sequence shown here is derived from an EMBL/GenBank/DDBJ whole genome shotgun (WGS) entry which is preliminary data.</text>
</comment>
<dbReference type="EMBL" id="JAUMVS010000270">
    <property type="protein sequence ID" value="MDO4842703.1"/>
    <property type="molecule type" value="Genomic_DNA"/>
</dbReference>
<feature type="domain" description="DUF4015" evidence="2">
    <location>
        <begin position="109"/>
        <end position="273"/>
    </location>
</feature>
<evidence type="ECO:0000259" key="2">
    <source>
        <dbReference type="Pfam" id="PF13200"/>
    </source>
</evidence>
<dbReference type="Proteomes" id="UP001168575">
    <property type="component" value="Unassembled WGS sequence"/>
</dbReference>
<dbReference type="Pfam" id="PF13200">
    <property type="entry name" value="DUF4015"/>
    <property type="match status" value="1"/>
</dbReference>
<protein>
    <submittedName>
        <fullName evidence="3">Glycoside hydrolase</fullName>
    </submittedName>
</protein>
<keyword evidence="1" id="KW-0812">Transmembrane</keyword>
<reference evidence="3" key="1">
    <citation type="submission" date="2023-07" db="EMBL/GenBank/DDBJ databases">
        <title>Between Cages and Wild: Unraveling the Impact of Captivity on Animal Microbiomes and Antimicrobial Resistance.</title>
        <authorList>
            <person name="Schmartz G.P."/>
            <person name="Rehner J."/>
            <person name="Schuff M.J."/>
            <person name="Becker S.L."/>
            <person name="Kravczyk M."/>
            <person name="Gurevich A."/>
            <person name="Francke R."/>
            <person name="Mueller R."/>
            <person name="Keller V."/>
            <person name="Keller A."/>
        </authorList>
    </citation>
    <scope>NUCLEOTIDE SEQUENCE</scope>
    <source>
        <strain evidence="3">S12M_St_49</strain>
    </source>
</reference>
<dbReference type="Gene3D" id="3.20.20.80">
    <property type="entry name" value="Glycosidases"/>
    <property type="match status" value="1"/>
</dbReference>
<keyword evidence="4" id="KW-1185">Reference proteome</keyword>
<evidence type="ECO:0000313" key="4">
    <source>
        <dbReference type="Proteomes" id="UP001168575"/>
    </source>
</evidence>
<dbReference type="GO" id="GO:0016787">
    <property type="term" value="F:hydrolase activity"/>
    <property type="evidence" value="ECO:0007669"/>
    <property type="project" value="UniProtKB-KW"/>
</dbReference>
<dbReference type="InterPro" id="IPR025275">
    <property type="entry name" value="DUF4015"/>
</dbReference>
<feature type="non-terminal residue" evidence="3">
    <location>
        <position position="402"/>
    </location>
</feature>
<accession>A0AA43RJ07</accession>
<sequence length="402" mass="44085">MFEKKYKVKHYKSRIYNPIRGKIIRIALIVLISGALFAAGWFAYEPLMKAINNANKEIIQNDPVSKPEPEKKPAELPQEFLDKDTVAVTVPTEKLYDISEYYSFIASLDKEVTAVVIDMKTAGGEVTYKSKQVSVQNVGAASENAVDLASYIDTARRAGYDVIARIYAFEDSTAPYNSADMAIRYESEEGVLWLDDSVDNGGKPWLNPYSDTAQKYVLDIVYDAVDLGVDAILLDGLRFPEENAAMGYAYFGVGTEETSREEILARFAKRVYSATVTSETDLLIAFDGERASIYGDTPTYEADGFSPYIDLTLFAGKKAVDGTEFGELPADTTEFVKAVYASFNLAPETKTIPVISCGGLTAGQLRSAVRALNDSGAAGYIVVYDEALFTGTPQNPDEQPPD</sequence>
<evidence type="ECO:0000313" key="3">
    <source>
        <dbReference type="EMBL" id="MDO4842703.1"/>
    </source>
</evidence>
<feature type="transmembrane region" description="Helical" evidence="1">
    <location>
        <begin position="23"/>
        <end position="44"/>
    </location>
</feature>
<evidence type="ECO:0000256" key="1">
    <source>
        <dbReference type="SAM" id="Phobius"/>
    </source>
</evidence>
<dbReference type="AlphaFoldDB" id="A0AA43RJ07"/>
<keyword evidence="1" id="KW-0472">Membrane</keyword>
<gene>
    <name evidence="3" type="ORF">Q3982_08525</name>
</gene>
<name>A0AA43RJ07_9ACTN</name>
<keyword evidence="1" id="KW-1133">Transmembrane helix</keyword>